<dbReference type="InterPro" id="IPR009003">
    <property type="entry name" value="Peptidase_S1_PA"/>
</dbReference>
<keyword evidence="1" id="KW-0378">Hydrolase</keyword>
<dbReference type="RefSeq" id="WP_270057794.1">
    <property type="nucleotide sequence ID" value="NZ_CP115149.1"/>
</dbReference>
<proteinExistence type="predicted"/>
<dbReference type="EMBL" id="CP115149">
    <property type="protein sequence ID" value="WBL37281.1"/>
    <property type="molecule type" value="Genomic_DNA"/>
</dbReference>
<dbReference type="PANTHER" id="PTHR43019:SF23">
    <property type="entry name" value="PROTEASE DO-LIKE 5, CHLOROPLASTIC"/>
    <property type="match status" value="1"/>
</dbReference>
<reference evidence="1 2" key="1">
    <citation type="journal article" date="2023" name="ISME J.">
        <title>Thermophilic Dehalococcoidia with unusual traits shed light on an unexpected past.</title>
        <authorList>
            <person name="Palmer M."/>
            <person name="Covington J.K."/>
            <person name="Zhou E.M."/>
            <person name="Thomas S.C."/>
            <person name="Habib N."/>
            <person name="Seymour C.O."/>
            <person name="Lai D."/>
            <person name="Johnston J."/>
            <person name="Hashimi A."/>
            <person name="Jiao J.Y."/>
            <person name="Muok A.R."/>
            <person name="Liu L."/>
            <person name="Xian W.D."/>
            <person name="Zhi X.Y."/>
            <person name="Li M.M."/>
            <person name="Silva L.P."/>
            <person name="Bowen B.P."/>
            <person name="Louie K."/>
            <person name="Briegel A."/>
            <person name="Pett-Ridge J."/>
            <person name="Weber P.K."/>
            <person name="Tocheva E.I."/>
            <person name="Woyke T."/>
            <person name="Northen T.R."/>
            <person name="Mayali X."/>
            <person name="Li W.J."/>
            <person name="Hedlund B.P."/>
        </authorList>
    </citation>
    <scope>NUCLEOTIDE SEQUENCE [LARGE SCALE GENOMIC DNA]</scope>
    <source>
        <strain evidence="1 2">YIM 72310</strain>
    </source>
</reference>
<keyword evidence="1" id="KW-0645">Protease</keyword>
<protein>
    <submittedName>
        <fullName evidence="1">Serine protease</fullName>
    </submittedName>
</protein>
<evidence type="ECO:0000313" key="2">
    <source>
        <dbReference type="Proteomes" id="UP001212803"/>
    </source>
</evidence>
<keyword evidence="2" id="KW-1185">Reference proteome</keyword>
<accession>A0ABY7M9Q9</accession>
<dbReference type="GO" id="GO:0008233">
    <property type="term" value="F:peptidase activity"/>
    <property type="evidence" value="ECO:0007669"/>
    <property type="project" value="UniProtKB-KW"/>
</dbReference>
<dbReference type="InterPro" id="IPR001940">
    <property type="entry name" value="Peptidase_S1C"/>
</dbReference>
<gene>
    <name evidence="1" type="ORF">O0235_06840</name>
</gene>
<dbReference type="Pfam" id="PF13365">
    <property type="entry name" value="Trypsin_2"/>
    <property type="match status" value="1"/>
</dbReference>
<dbReference type="GO" id="GO:0006508">
    <property type="term" value="P:proteolysis"/>
    <property type="evidence" value="ECO:0007669"/>
    <property type="project" value="UniProtKB-KW"/>
</dbReference>
<dbReference type="Gene3D" id="2.40.10.120">
    <property type="match status" value="1"/>
</dbReference>
<name>A0ABY7M9Q9_9CHLR</name>
<organism evidence="1 2">
    <name type="scientific">Tepidiforma flava</name>
    <dbReference type="NCBI Taxonomy" id="3004094"/>
    <lineage>
        <taxon>Bacteria</taxon>
        <taxon>Bacillati</taxon>
        <taxon>Chloroflexota</taxon>
        <taxon>Tepidiformia</taxon>
        <taxon>Tepidiformales</taxon>
        <taxon>Tepidiformaceae</taxon>
        <taxon>Tepidiforma</taxon>
    </lineage>
</organism>
<evidence type="ECO:0000313" key="1">
    <source>
        <dbReference type="EMBL" id="WBL37281.1"/>
    </source>
</evidence>
<sequence>MPVIFRKTQAQRHPSEPAAISRTHAAVITCAALCLLPILSACADREPAPNQSADVDSLRATVAALQTAVVTPTPSPPTPQPTECGQQDIARASRAVVRILTEQSSGSGFFVSPNVLVTNRHVVGTSDAVTIEWQDGRRSSASVYYVSPDRDLAVVLSAEPSFETLTWAEAGAVRLADEVYGIGYPLGARGLPVVTRGIVSRYGETSAGRIVQTDAALNPGNSGGPLVDRCGRVVGIVTWKFTIAEGIAYAIATADARPRVEPAVEFVSGRARSPLFSDPFSFCRWVDTIDWPVHQQPLGIYYAGDPSPFGGQPGEEVVWRCWAGKVLGCRVMASAGPCMKANTSREPSPELLAWCRANPWTSPPLAVTGHNSIFRWECSGSNPIIAEQLIPDSSIDGLGYFLGPWFEIRP</sequence>
<dbReference type="PANTHER" id="PTHR43019">
    <property type="entry name" value="SERINE ENDOPROTEASE DEGS"/>
    <property type="match status" value="1"/>
</dbReference>
<dbReference type="SUPFAM" id="SSF50494">
    <property type="entry name" value="Trypsin-like serine proteases"/>
    <property type="match status" value="1"/>
</dbReference>
<dbReference type="PRINTS" id="PR00834">
    <property type="entry name" value="PROTEASES2C"/>
</dbReference>
<dbReference type="Proteomes" id="UP001212803">
    <property type="component" value="Chromosome"/>
</dbReference>